<proteinExistence type="predicted"/>
<dbReference type="AlphaFoldDB" id="A0AAD9Z5R9"/>
<keyword evidence="3" id="KW-1185">Reference proteome</keyword>
<organism evidence="2 3">
    <name type="scientific">Lepraria neglecta</name>
    <dbReference type="NCBI Taxonomy" id="209136"/>
    <lineage>
        <taxon>Eukaryota</taxon>
        <taxon>Fungi</taxon>
        <taxon>Dikarya</taxon>
        <taxon>Ascomycota</taxon>
        <taxon>Pezizomycotina</taxon>
        <taxon>Lecanoromycetes</taxon>
        <taxon>OSLEUM clade</taxon>
        <taxon>Lecanoromycetidae</taxon>
        <taxon>Lecanorales</taxon>
        <taxon>Lecanorineae</taxon>
        <taxon>Stereocaulaceae</taxon>
        <taxon>Lepraria</taxon>
    </lineage>
</organism>
<dbReference type="Proteomes" id="UP001276659">
    <property type="component" value="Unassembled WGS sequence"/>
</dbReference>
<feature type="compositionally biased region" description="Polar residues" evidence="1">
    <location>
        <begin position="270"/>
        <end position="283"/>
    </location>
</feature>
<feature type="compositionally biased region" description="Polar residues" evidence="1">
    <location>
        <begin position="290"/>
        <end position="324"/>
    </location>
</feature>
<protein>
    <submittedName>
        <fullName evidence="2">Uncharacterized protein</fullName>
    </submittedName>
</protein>
<feature type="region of interest" description="Disordered" evidence="1">
    <location>
        <begin position="168"/>
        <end position="331"/>
    </location>
</feature>
<comment type="caution">
    <text evidence="2">The sequence shown here is derived from an EMBL/GenBank/DDBJ whole genome shotgun (WGS) entry which is preliminary data.</text>
</comment>
<dbReference type="EMBL" id="JASNWA010000008">
    <property type="protein sequence ID" value="KAK3171381.1"/>
    <property type="molecule type" value="Genomic_DNA"/>
</dbReference>
<name>A0AAD9Z5R9_9LECA</name>
<evidence type="ECO:0000313" key="3">
    <source>
        <dbReference type="Proteomes" id="UP001276659"/>
    </source>
</evidence>
<sequence>MVNGTVQAGPTAYHSLPAPPVDCDDSCQITGYAFLQYWPVDNSTGSTQNKSAAAASSTYVTVSDGFTFFNITVAYEPDALSTRVVCNTAIPDVTRAINYTELQYRITMYDYATCPIHTLLWSPYTQLVWPAGLTEGTVLDPSWRTCTPIQIGAFDAPRMLNKATAMASEGPFPAKPPVPAPAAQIAPANAPATPTPNPTSPTNNAPQPAPQMPPLADPGPNSEPKETGVPGPQGPPLSSDPSKNRPASGESHGADPPSDSTPQNDPPNKNPTSNGLSINNPYQAQEEAAVSSTGNTNSPPQSNDRPQNGQANQEDSHPGTNSGQHLGVGAIIFTPGPTATLVANAQDHVTGLAPPQPVFTVSIAPNGRIAIINGVTSSLQPNTLATPVITIGNQASPSIIGGLQSHASAYVIHGQTLISEGPVIIITGSPTPAAGSPQIYAVGGQIFTANPTSIPIAGTTLTPGGPGITVAGTPIRLAASGTLIIGSSTIAVPRPPTPPPQIYTIGDQIFTANSSAISKDGTTITSGGLGVTIAGTIVSMPVSGTLITGDSTIAISIPTTPTPSPVQGPASVYTIGNKIFTANPSAISVDGTTIKPCGPGVTIAGTPVSLLASGTLAIGNSTITVSSTNASASASFVAFKGIASKIGSDILFWSIPVAIMYIYKIFFEEFVTEFEG</sequence>
<evidence type="ECO:0000256" key="1">
    <source>
        <dbReference type="SAM" id="MobiDB-lite"/>
    </source>
</evidence>
<gene>
    <name evidence="2" type="ORF">OEA41_003465</name>
</gene>
<feature type="compositionally biased region" description="Low complexity" evidence="1">
    <location>
        <begin position="181"/>
        <end position="192"/>
    </location>
</feature>
<accession>A0AAD9Z5R9</accession>
<evidence type="ECO:0000313" key="2">
    <source>
        <dbReference type="EMBL" id="KAK3171381.1"/>
    </source>
</evidence>
<feature type="compositionally biased region" description="Pro residues" evidence="1">
    <location>
        <begin position="207"/>
        <end position="217"/>
    </location>
</feature>
<reference evidence="2" key="1">
    <citation type="submission" date="2022-11" db="EMBL/GenBank/DDBJ databases">
        <title>Chromosomal genome sequence assembly and mating type (MAT) locus characterization of the leprose asexual lichenized fungus Lepraria neglecta (Nyl.) Erichsen.</title>
        <authorList>
            <person name="Allen J.L."/>
            <person name="Pfeffer B."/>
        </authorList>
    </citation>
    <scope>NUCLEOTIDE SEQUENCE</scope>
    <source>
        <strain evidence="2">Allen 5258</strain>
    </source>
</reference>